<keyword evidence="3" id="KW-1185">Reference proteome</keyword>
<evidence type="ECO:0008006" key="4">
    <source>
        <dbReference type="Google" id="ProtNLM"/>
    </source>
</evidence>
<feature type="compositionally biased region" description="Acidic residues" evidence="1">
    <location>
        <begin position="15"/>
        <end position="28"/>
    </location>
</feature>
<sequence length="95" mass="10294">MSESWGDEVYRPDGDEPPDFEGLLDPEDTLVGGENPLEEGYVPRGRPLGALRDGVTVGEGRSGESLDARLAQERPDPTLGELPEESEDEEDAEVP</sequence>
<organism evidence="2 3">
    <name type="scientific">Streptacidiphilus fuscans</name>
    <dbReference type="NCBI Taxonomy" id="2789292"/>
    <lineage>
        <taxon>Bacteria</taxon>
        <taxon>Bacillati</taxon>
        <taxon>Actinomycetota</taxon>
        <taxon>Actinomycetes</taxon>
        <taxon>Kitasatosporales</taxon>
        <taxon>Streptomycetaceae</taxon>
        <taxon>Streptacidiphilus</taxon>
    </lineage>
</organism>
<dbReference type="Proteomes" id="UP000657385">
    <property type="component" value="Unassembled WGS sequence"/>
</dbReference>
<proteinExistence type="predicted"/>
<dbReference type="AlphaFoldDB" id="A0A931B9D1"/>
<dbReference type="RefSeq" id="WP_196194438.1">
    <property type="nucleotide sequence ID" value="NZ_JADPRT010000005.1"/>
</dbReference>
<evidence type="ECO:0000313" key="3">
    <source>
        <dbReference type="Proteomes" id="UP000657385"/>
    </source>
</evidence>
<accession>A0A931B9D1</accession>
<evidence type="ECO:0000313" key="2">
    <source>
        <dbReference type="EMBL" id="MBF9069285.1"/>
    </source>
</evidence>
<dbReference type="EMBL" id="JADPRT010000005">
    <property type="protein sequence ID" value="MBF9069285.1"/>
    <property type="molecule type" value="Genomic_DNA"/>
</dbReference>
<name>A0A931B9D1_9ACTN</name>
<feature type="compositionally biased region" description="Acidic residues" evidence="1">
    <location>
        <begin position="82"/>
        <end position="95"/>
    </location>
</feature>
<gene>
    <name evidence="2" type="ORF">I2501_14760</name>
</gene>
<evidence type="ECO:0000256" key="1">
    <source>
        <dbReference type="SAM" id="MobiDB-lite"/>
    </source>
</evidence>
<comment type="caution">
    <text evidence="2">The sequence shown here is derived from an EMBL/GenBank/DDBJ whole genome shotgun (WGS) entry which is preliminary data.</text>
</comment>
<reference evidence="2" key="1">
    <citation type="submission" date="2020-11" db="EMBL/GenBank/DDBJ databases">
        <title>Isolation and identification of active actinomycetes.</title>
        <authorList>
            <person name="Yu B."/>
        </authorList>
    </citation>
    <scope>NUCLEOTIDE SEQUENCE</scope>
    <source>
        <strain evidence="2">NEAU-YB345</strain>
    </source>
</reference>
<feature type="region of interest" description="Disordered" evidence="1">
    <location>
        <begin position="1"/>
        <end position="95"/>
    </location>
</feature>
<protein>
    <recommendedName>
        <fullName evidence="4">DUF5709 domain-containing protein</fullName>
    </recommendedName>
</protein>
<feature type="compositionally biased region" description="Basic and acidic residues" evidence="1">
    <location>
        <begin position="61"/>
        <end position="76"/>
    </location>
</feature>